<sequence length="426" mass="46115">MGMTAFFLLWFLFLVFGMPIFFSLGLISLIYLMSHHEVLLSVPQRLTLTADSFPLLAAPFFILMGNLMNTSGVTRRIFNFADCLVGHIKGGLGHANVVASMIFAGMSGAAVADAAGLGTIEIEAMKEGGYDIDFSAAITAASSTIGPIIPPSLPMIIYGVLANTSVGGLFLGGVIPGFLMGLALMIYVYLYARNKNYPHHAFPKLREFFNAFQEAFLSLLTPVILLGGIFSGMFTPTEAAAVAAFYALLLGFFYHELTLKDFPKIILQTVETNAVVMALVMTASLFGWVITRAQVPQMMGKFLVGISSNPLLILLIINLFLLFVGCFMEAIAAQMILVPILLPVVLRLGISPIHFGVMMVLNLMIGTLTPPIGVVLYVTAKVADISFEEVTKATFPFLVPLLIVLLLITIFPELTVFLPRVLLGVE</sequence>
<evidence type="ECO:0000256" key="6">
    <source>
        <dbReference type="ARBA" id="ARBA00023136"/>
    </source>
</evidence>
<feature type="transmembrane region" description="Helical" evidence="7">
    <location>
        <begin position="7"/>
        <end position="32"/>
    </location>
</feature>
<reference evidence="9" key="1">
    <citation type="journal article" date="2015" name="PeerJ">
        <title>First genomic representation of candidate bacterial phylum KSB3 points to enhanced environmental sensing as a trigger of wastewater bulking.</title>
        <authorList>
            <person name="Sekiguchi Y."/>
            <person name="Ohashi A."/>
            <person name="Parks D.H."/>
            <person name="Yamauchi T."/>
            <person name="Tyson G.W."/>
            <person name="Hugenholtz P."/>
        </authorList>
    </citation>
    <scope>NUCLEOTIDE SEQUENCE [LARGE SCALE GENOMIC DNA]</scope>
</reference>
<dbReference type="InterPro" id="IPR004681">
    <property type="entry name" value="TRAP_DctM"/>
</dbReference>
<feature type="transmembrane region" description="Helical" evidence="7">
    <location>
        <begin position="237"/>
        <end position="254"/>
    </location>
</feature>
<evidence type="ECO:0000313" key="9">
    <source>
        <dbReference type="EMBL" id="GAK57862.1"/>
    </source>
</evidence>
<dbReference type="Pfam" id="PF06808">
    <property type="entry name" value="DctM"/>
    <property type="match status" value="1"/>
</dbReference>
<keyword evidence="6 7" id="KW-0472">Membrane</keyword>
<keyword evidence="2" id="KW-1003">Cell membrane</keyword>
<evidence type="ECO:0000256" key="5">
    <source>
        <dbReference type="ARBA" id="ARBA00022989"/>
    </source>
</evidence>
<evidence type="ECO:0000256" key="7">
    <source>
        <dbReference type="SAM" id="Phobius"/>
    </source>
</evidence>
<comment type="subcellular location">
    <subcellularLocation>
        <location evidence="1">Cell inner membrane</location>
        <topology evidence="1">Multi-pass membrane protein</topology>
    </subcellularLocation>
</comment>
<evidence type="ECO:0000256" key="4">
    <source>
        <dbReference type="ARBA" id="ARBA00022692"/>
    </source>
</evidence>
<keyword evidence="4 7" id="KW-0812">Transmembrane</keyword>
<feature type="transmembrane region" description="Helical" evidence="7">
    <location>
        <begin position="274"/>
        <end position="290"/>
    </location>
</feature>
<evidence type="ECO:0000256" key="1">
    <source>
        <dbReference type="ARBA" id="ARBA00004429"/>
    </source>
</evidence>
<protein>
    <submittedName>
        <fullName evidence="9">TRAP-type C4-dicarboxylate transport system, permease component</fullName>
    </submittedName>
</protein>
<proteinExistence type="predicted"/>
<feature type="transmembrane region" description="Helical" evidence="7">
    <location>
        <begin position="169"/>
        <end position="191"/>
    </location>
</feature>
<dbReference type="NCBIfam" id="TIGR00786">
    <property type="entry name" value="dctM"/>
    <property type="match status" value="1"/>
</dbReference>
<dbReference type="PIRSF" id="PIRSF006066">
    <property type="entry name" value="HI0050"/>
    <property type="match status" value="1"/>
</dbReference>
<gene>
    <name evidence="9" type="ORF">U27_04834</name>
</gene>
<feature type="transmembrane region" description="Helical" evidence="7">
    <location>
        <begin position="211"/>
        <end position="230"/>
    </location>
</feature>
<organism evidence="9">
    <name type="scientific">Vecturithrix granuli</name>
    <dbReference type="NCBI Taxonomy" id="1499967"/>
    <lineage>
        <taxon>Bacteria</taxon>
        <taxon>Candidatus Moduliflexota</taxon>
        <taxon>Candidatus Vecturitrichia</taxon>
        <taxon>Candidatus Vecturitrichales</taxon>
        <taxon>Candidatus Vecturitrichaceae</taxon>
        <taxon>Candidatus Vecturithrix</taxon>
    </lineage>
</organism>
<dbReference type="PANTHER" id="PTHR33362:SF3">
    <property type="entry name" value="SIALIC ACID TRAP TRANSPORTER PERMEASE PROTEIN SIAT"/>
    <property type="match status" value="1"/>
</dbReference>
<feature type="transmembrane region" description="Helical" evidence="7">
    <location>
        <begin position="52"/>
        <end position="69"/>
    </location>
</feature>
<dbReference type="HOGENOM" id="CLU_019824_4_1_0"/>
<keyword evidence="10" id="KW-1185">Reference proteome</keyword>
<feature type="transmembrane region" description="Helical" evidence="7">
    <location>
        <begin position="357"/>
        <end position="378"/>
    </location>
</feature>
<dbReference type="EMBL" id="DF820466">
    <property type="protein sequence ID" value="GAK57862.1"/>
    <property type="molecule type" value="Genomic_DNA"/>
</dbReference>
<dbReference type="PANTHER" id="PTHR33362">
    <property type="entry name" value="SIALIC ACID TRAP TRANSPORTER PERMEASE PROTEIN SIAT-RELATED"/>
    <property type="match status" value="1"/>
</dbReference>
<evidence type="ECO:0000313" key="10">
    <source>
        <dbReference type="Proteomes" id="UP000030661"/>
    </source>
</evidence>
<feature type="transmembrane region" description="Helical" evidence="7">
    <location>
        <begin position="398"/>
        <end position="423"/>
    </location>
</feature>
<keyword evidence="5 7" id="KW-1133">Transmembrane helix</keyword>
<dbReference type="Proteomes" id="UP000030661">
    <property type="component" value="Unassembled WGS sequence"/>
</dbReference>
<feature type="transmembrane region" description="Helical" evidence="7">
    <location>
        <begin position="302"/>
        <end position="324"/>
    </location>
</feature>
<accession>A0A081BZV7</accession>
<evidence type="ECO:0000256" key="2">
    <source>
        <dbReference type="ARBA" id="ARBA00022475"/>
    </source>
</evidence>
<evidence type="ECO:0000256" key="3">
    <source>
        <dbReference type="ARBA" id="ARBA00022519"/>
    </source>
</evidence>
<keyword evidence="3" id="KW-0997">Cell inner membrane</keyword>
<dbReference type="AlphaFoldDB" id="A0A081BZV7"/>
<name>A0A081BZV7_VECG1</name>
<dbReference type="STRING" id="1499967.U27_04834"/>
<feature type="transmembrane region" description="Helical" evidence="7">
    <location>
        <begin position="330"/>
        <end position="350"/>
    </location>
</feature>
<evidence type="ECO:0000259" key="8">
    <source>
        <dbReference type="Pfam" id="PF06808"/>
    </source>
</evidence>
<feature type="domain" description="TRAP C4-dicarboxylate transport system permease DctM subunit" evidence="8">
    <location>
        <begin position="8"/>
        <end position="414"/>
    </location>
</feature>
<dbReference type="InterPro" id="IPR010656">
    <property type="entry name" value="DctM"/>
</dbReference>
<dbReference type="GO" id="GO:0022857">
    <property type="term" value="F:transmembrane transporter activity"/>
    <property type="evidence" value="ECO:0007669"/>
    <property type="project" value="TreeGrafter"/>
</dbReference>
<dbReference type="eggNOG" id="COG1593">
    <property type="taxonomic scope" value="Bacteria"/>
</dbReference>
<dbReference type="GO" id="GO:0005886">
    <property type="term" value="C:plasma membrane"/>
    <property type="evidence" value="ECO:0007669"/>
    <property type="project" value="UniProtKB-SubCell"/>
</dbReference>